<dbReference type="InterPro" id="IPR016181">
    <property type="entry name" value="Acyl_CoA_acyltransferase"/>
</dbReference>
<sequence>MSAKHSAVVSVCGDAESIAMLRWEWAREDDPSIGPWRRDQVFADSVDEWMSAPCRTVLVACLGAAPVGMVCLTEHTRLPSPREQAAGVWGYLGHLFVLEDYRRRQVGQRLITEAIAHADRSGHSKVVLSPTRKSVPLYVRCGFVAENNLMTRRKGVGR</sequence>
<evidence type="ECO:0000313" key="3">
    <source>
        <dbReference type="EMBL" id="WOC12221.1"/>
    </source>
</evidence>
<dbReference type="InterPro" id="IPR000182">
    <property type="entry name" value="GNAT_dom"/>
</dbReference>
<evidence type="ECO:0000259" key="2">
    <source>
        <dbReference type="Pfam" id="PF00583"/>
    </source>
</evidence>
<dbReference type="PANTHER" id="PTHR13947:SF37">
    <property type="entry name" value="LD18367P"/>
    <property type="match status" value="1"/>
</dbReference>
<reference evidence="3" key="1">
    <citation type="submission" date="2023-06" db="EMBL/GenBank/DDBJ databases">
        <title>Gordonia sp. nov. and Pseudochrobactrum sp. nov., two species isolated from the burying beetle Nicrophorus vespilloides.</title>
        <authorList>
            <person name="Poehlein A."/>
            <person name="Guzman J."/>
            <person name="Daniel R."/>
            <person name="Vilcinskas A."/>
        </authorList>
    </citation>
    <scope>NUCLEOTIDE SEQUENCE</scope>
    <source>
        <strain evidence="3">MP11Mi</strain>
    </source>
</reference>
<dbReference type="GO" id="GO:0008080">
    <property type="term" value="F:N-acetyltransferase activity"/>
    <property type="evidence" value="ECO:0007669"/>
    <property type="project" value="InterPro"/>
</dbReference>
<protein>
    <recommendedName>
        <fullName evidence="2">N-acetyltransferase domain-containing protein</fullName>
    </recommendedName>
</protein>
<dbReference type="CDD" id="cd04301">
    <property type="entry name" value="NAT_SF"/>
    <property type="match status" value="1"/>
</dbReference>
<gene>
    <name evidence="3" type="ORF">MP11Mi_13040</name>
</gene>
<name>A0AA97GU10_9ACTN</name>
<dbReference type="InterPro" id="IPR050769">
    <property type="entry name" value="NAT_camello-type"/>
</dbReference>
<dbReference type="EMBL" id="CP128986">
    <property type="protein sequence ID" value="WOC12221.1"/>
    <property type="molecule type" value="Genomic_DNA"/>
</dbReference>
<dbReference type="AlphaFoldDB" id="A0AA97GU10"/>
<dbReference type="Gene3D" id="3.40.630.30">
    <property type="match status" value="1"/>
</dbReference>
<feature type="domain" description="N-acetyltransferase" evidence="2">
    <location>
        <begin position="26"/>
        <end position="143"/>
    </location>
</feature>
<dbReference type="SUPFAM" id="SSF55729">
    <property type="entry name" value="Acyl-CoA N-acyltransferases (Nat)"/>
    <property type="match status" value="1"/>
</dbReference>
<dbReference type="Pfam" id="PF00583">
    <property type="entry name" value="Acetyltransf_1"/>
    <property type="match status" value="1"/>
</dbReference>
<proteinExistence type="predicted"/>
<evidence type="ECO:0000256" key="1">
    <source>
        <dbReference type="ARBA" id="ARBA00022679"/>
    </source>
</evidence>
<dbReference type="PANTHER" id="PTHR13947">
    <property type="entry name" value="GNAT FAMILY N-ACETYLTRANSFERASE"/>
    <property type="match status" value="1"/>
</dbReference>
<organism evidence="3">
    <name type="scientific">Gordonia sp. MP11Mi</name>
    <dbReference type="NCBI Taxonomy" id="3022769"/>
    <lineage>
        <taxon>Bacteria</taxon>
        <taxon>Bacillati</taxon>
        <taxon>Actinomycetota</taxon>
        <taxon>Actinomycetes</taxon>
        <taxon>Mycobacteriales</taxon>
        <taxon>Gordoniaceae</taxon>
        <taxon>Gordonia</taxon>
    </lineage>
</organism>
<keyword evidence="1" id="KW-0808">Transferase</keyword>
<accession>A0AA97GU10</accession>